<evidence type="ECO:0000259" key="8">
    <source>
        <dbReference type="PROSITE" id="PS50850"/>
    </source>
</evidence>
<evidence type="ECO:0000256" key="5">
    <source>
        <dbReference type="ARBA" id="ARBA00022989"/>
    </source>
</evidence>
<feature type="transmembrane region" description="Helical" evidence="7">
    <location>
        <begin position="275"/>
        <end position="297"/>
    </location>
</feature>
<dbReference type="RefSeq" id="WP_184903733.1">
    <property type="nucleotide sequence ID" value="NZ_JACHMX010000001.1"/>
</dbReference>
<name>A0A841BG99_9PSEU</name>
<feature type="transmembrane region" description="Helical" evidence="7">
    <location>
        <begin position="442"/>
        <end position="463"/>
    </location>
</feature>
<feature type="transmembrane region" description="Helical" evidence="7">
    <location>
        <begin position="205"/>
        <end position="225"/>
    </location>
</feature>
<comment type="subcellular location">
    <subcellularLocation>
        <location evidence="1">Cell membrane</location>
        <topology evidence="1">Multi-pass membrane protein</topology>
    </subcellularLocation>
</comment>
<evidence type="ECO:0000256" key="6">
    <source>
        <dbReference type="ARBA" id="ARBA00023136"/>
    </source>
</evidence>
<feature type="transmembrane region" description="Helical" evidence="7">
    <location>
        <begin position="18"/>
        <end position="41"/>
    </location>
</feature>
<feature type="transmembrane region" description="Helical" evidence="7">
    <location>
        <begin position="237"/>
        <end position="254"/>
    </location>
</feature>
<dbReference type="PANTHER" id="PTHR42718">
    <property type="entry name" value="MAJOR FACILITATOR SUPERFAMILY MULTIDRUG TRANSPORTER MFSC"/>
    <property type="match status" value="1"/>
</dbReference>
<dbReference type="GO" id="GO:0022857">
    <property type="term" value="F:transmembrane transporter activity"/>
    <property type="evidence" value="ECO:0007669"/>
    <property type="project" value="InterPro"/>
</dbReference>
<dbReference type="Gene3D" id="1.20.1250.20">
    <property type="entry name" value="MFS general substrate transporter like domains"/>
    <property type="match status" value="1"/>
</dbReference>
<keyword evidence="6 7" id="KW-0472">Membrane</keyword>
<evidence type="ECO:0000256" key="7">
    <source>
        <dbReference type="SAM" id="Phobius"/>
    </source>
</evidence>
<dbReference type="InterPro" id="IPR011701">
    <property type="entry name" value="MFS"/>
</dbReference>
<proteinExistence type="predicted"/>
<feature type="transmembrane region" description="Helical" evidence="7">
    <location>
        <begin position="144"/>
        <end position="165"/>
    </location>
</feature>
<dbReference type="GO" id="GO:0005886">
    <property type="term" value="C:plasma membrane"/>
    <property type="evidence" value="ECO:0007669"/>
    <property type="project" value="UniProtKB-SubCell"/>
</dbReference>
<keyword evidence="5 7" id="KW-1133">Transmembrane helix</keyword>
<dbReference type="PANTHER" id="PTHR42718:SF46">
    <property type="entry name" value="BLR6921 PROTEIN"/>
    <property type="match status" value="1"/>
</dbReference>
<feature type="transmembrane region" description="Helical" evidence="7">
    <location>
        <begin position="171"/>
        <end position="193"/>
    </location>
</feature>
<feature type="transmembrane region" description="Helical" evidence="7">
    <location>
        <begin position="407"/>
        <end position="430"/>
    </location>
</feature>
<dbReference type="EMBL" id="JACHMX010000001">
    <property type="protein sequence ID" value="MBB5857534.1"/>
    <property type="molecule type" value="Genomic_DNA"/>
</dbReference>
<accession>A0A841BG99</accession>
<keyword evidence="4 7" id="KW-0812">Transmembrane</keyword>
<dbReference type="Gene3D" id="1.20.1720.10">
    <property type="entry name" value="Multidrug resistance protein D"/>
    <property type="match status" value="1"/>
</dbReference>
<dbReference type="PROSITE" id="PS50850">
    <property type="entry name" value="MFS"/>
    <property type="match status" value="1"/>
</dbReference>
<dbReference type="CDD" id="cd17321">
    <property type="entry name" value="MFS_MMR_MDR_like"/>
    <property type="match status" value="1"/>
</dbReference>
<feature type="transmembrane region" description="Helical" evidence="7">
    <location>
        <begin position="109"/>
        <end position="132"/>
    </location>
</feature>
<feature type="domain" description="Major facilitator superfamily (MFS) profile" evidence="8">
    <location>
        <begin position="18"/>
        <end position="466"/>
    </location>
</feature>
<keyword evidence="2" id="KW-0813">Transport</keyword>
<dbReference type="Pfam" id="PF07690">
    <property type="entry name" value="MFS_1"/>
    <property type="match status" value="1"/>
</dbReference>
<reference evidence="9 10" key="1">
    <citation type="submission" date="2020-08" db="EMBL/GenBank/DDBJ databases">
        <title>Sequencing the genomes of 1000 actinobacteria strains.</title>
        <authorList>
            <person name="Klenk H.-P."/>
        </authorList>
    </citation>
    <scope>NUCLEOTIDE SEQUENCE [LARGE SCALE GENOMIC DNA]</scope>
    <source>
        <strain evidence="9 10">DSM 45272</strain>
    </source>
</reference>
<gene>
    <name evidence="9" type="ORF">HDA45_007621</name>
</gene>
<evidence type="ECO:0000256" key="3">
    <source>
        <dbReference type="ARBA" id="ARBA00022475"/>
    </source>
</evidence>
<evidence type="ECO:0000256" key="2">
    <source>
        <dbReference type="ARBA" id="ARBA00022448"/>
    </source>
</evidence>
<evidence type="ECO:0000256" key="1">
    <source>
        <dbReference type="ARBA" id="ARBA00004651"/>
    </source>
</evidence>
<dbReference type="Proteomes" id="UP000580861">
    <property type="component" value="Unassembled WGS sequence"/>
</dbReference>
<keyword evidence="3" id="KW-1003">Cell membrane</keyword>
<dbReference type="InterPro" id="IPR036259">
    <property type="entry name" value="MFS_trans_sf"/>
</dbReference>
<feature type="transmembrane region" description="Helical" evidence="7">
    <location>
        <begin position="303"/>
        <end position="322"/>
    </location>
</feature>
<dbReference type="InterPro" id="IPR020846">
    <property type="entry name" value="MFS_dom"/>
</dbReference>
<keyword evidence="10" id="KW-1185">Reference proteome</keyword>
<feature type="transmembrane region" description="Helical" evidence="7">
    <location>
        <begin position="334"/>
        <end position="357"/>
    </location>
</feature>
<feature type="transmembrane region" description="Helical" evidence="7">
    <location>
        <begin position="84"/>
        <end position="103"/>
    </location>
</feature>
<sequence>MTDTQSAPAQPDPRRWKALALLCAAFFMVALDGQIVILALPSIQDDLGFTASGLQWVLSAYLLSFGGLLLLGGRIADLFGPRRLFLAGVVLFLVSSALCGLAWDGNVLVIARVIQGVSAAIMSPTALALLMTTFDEGPERNRALAIWTGTGAFGATAALLIGGVLTDLLGWSWIFYINIPVALAMLLLTPVLLRESAPAVKGVGFDIGGAVTSTAALVLAIFAIVEAPTAGWGSGQTLGLLGGAAVLLVLFVIIESKSRAPLVPLRIFRSSSLTGGNLMMILVGMLLVGFNVVVSLYAQQVLLFTPVIFGLGTLAYAVMDLVSANVGGALVTKLGYKVMALIGMLLFGAGALIMTFISPDGSYFGDLFLGLIVFGAGVGTCFVAVTIAALTGIPDEDAGLASGINNAAFWIGGALGSAVVSTVAVAYTTGTGPAALTDGFQAAFWACLIVAAIGVVIALVLLAMRKSDAETQQVADVH</sequence>
<protein>
    <submittedName>
        <fullName evidence="9">EmrB/QacA subfamily drug resistance transporter</fullName>
    </submittedName>
</protein>
<dbReference type="SUPFAM" id="SSF103473">
    <property type="entry name" value="MFS general substrate transporter"/>
    <property type="match status" value="1"/>
</dbReference>
<evidence type="ECO:0000313" key="9">
    <source>
        <dbReference type="EMBL" id="MBB5857534.1"/>
    </source>
</evidence>
<comment type="caution">
    <text evidence="9">The sequence shown here is derived from an EMBL/GenBank/DDBJ whole genome shotgun (WGS) entry which is preliminary data.</text>
</comment>
<feature type="transmembrane region" description="Helical" evidence="7">
    <location>
        <begin position="369"/>
        <end position="395"/>
    </location>
</feature>
<organism evidence="9 10">
    <name type="scientific">Amycolatopsis umgeniensis</name>
    <dbReference type="NCBI Taxonomy" id="336628"/>
    <lineage>
        <taxon>Bacteria</taxon>
        <taxon>Bacillati</taxon>
        <taxon>Actinomycetota</taxon>
        <taxon>Actinomycetes</taxon>
        <taxon>Pseudonocardiales</taxon>
        <taxon>Pseudonocardiaceae</taxon>
        <taxon>Amycolatopsis</taxon>
    </lineage>
</organism>
<dbReference type="AlphaFoldDB" id="A0A841BG99"/>
<feature type="transmembrane region" description="Helical" evidence="7">
    <location>
        <begin position="53"/>
        <end position="72"/>
    </location>
</feature>
<evidence type="ECO:0000313" key="10">
    <source>
        <dbReference type="Proteomes" id="UP000580861"/>
    </source>
</evidence>
<evidence type="ECO:0000256" key="4">
    <source>
        <dbReference type="ARBA" id="ARBA00022692"/>
    </source>
</evidence>